<organism evidence="2 3">
    <name type="scientific">Vulcanibacillus modesticaldus</name>
    <dbReference type="NCBI Taxonomy" id="337097"/>
    <lineage>
        <taxon>Bacteria</taxon>
        <taxon>Bacillati</taxon>
        <taxon>Bacillota</taxon>
        <taxon>Bacilli</taxon>
        <taxon>Bacillales</taxon>
        <taxon>Bacillaceae</taxon>
        <taxon>Vulcanibacillus</taxon>
    </lineage>
</organism>
<name>A0A1D2YWQ8_9BACI</name>
<comment type="caution">
    <text evidence="2">The sequence shown here is derived from an EMBL/GenBank/DDBJ whole genome shotgun (WGS) entry which is preliminary data.</text>
</comment>
<feature type="transmembrane region" description="Helical" evidence="1">
    <location>
        <begin position="45"/>
        <end position="68"/>
    </location>
</feature>
<dbReference type="OrthoDB" id="9811610at2"/>
<dbReference type="AlphaFoldDB" id="A0A1D2YWQ8"/>
<evidence type="ECO:0000256" key="1">
    <source>
        <dbReference type="SAM" id="Phobius"/>
    </source>
</evidence>
<evidence type="ECO:0000313" key="3">
    <source>
        <dbReference type="Proteomes" id="UP000243739"/>
    </source>
</evidence>
<dbReference type="Pfam" id="PF11146">
    <property type="entry name" value="DUF2905"/>
    <property type="match status" value="1"/>
</dbReference>
<feature type="transmembrane region" description="Helical" evidence="1">
    <location>
        <begin position="7"/>
        <end position="25"/>
    </location>
</feature>
<dbReference type="STRING" id="337097.BHF71_05750"/>
<proteinExistence type="predicted"/>
<evidence type="ECO:0000313" key="2">
    <source>
        <dbReference type="EMBL" id="OEG00191.1"/>
    </source>
</evidence>
<protein>
    <recommendedName>
        <fullName evidence="4">DUF2905 domain-containing protein</fullName>
    </recommendedName>
</protein>
<gene>
    <name evidence="2" type="ORF">BHF71_05750</name>
</gene>
<dbReference type="InterPro" id="IPR021320">
    <property type="entry name" value="DUF2905"/>
</dbReference>
<sequence length="72" mass="8135">MNPVPKMFISLGIVLIIIGVIWQLGGKFLSLGRLPGDIFIKKGNFTFYFPLMTSIVLSILLTGILYLFRLFK</sequence>
<dbReference type="Proteomes" id="UP000243739">
    <property type="component" value="Unassembled WGS sequence"/>
</dbReference>
<dbReference type="RefSeq" id="WP_069655917.1">
    <property type="nucleotide sequence ID" value="NZ_MIJF01000005.1"/>
</dbReference>
<accession>A0A1D2YWQ8</accession>
<keyword evidence="1" id="KW-0812">Transmembrane</keyword>
<dbReference type="PANTHER" id="PTHR36443">
    <property type="entry name" value="BSR5223 PROTEIN"/>
    <property type="match status" value="1"/>
</dbReference>
<evidence type="ECO:0008006" key="4">
    <source>
        <dbReference type="Google" id="ProtNLM"/>
    </source>
</evidence>
<reference evidence="2 3" key="1">
    <citation type="submission" date="2016-09" db="EMBL/GenBank/DDBJ databases">
        <title>Draft genome sequence for the type strain of Vulcanibacillus modesticaldus BR, a strictly anaerobic, moderately thermophilic, and nitrate-reducing bacterium from deep sea-hydrothermal vents of the Mid-Atlantic Ridge.</title>
        <authorList>
            <person name="Abin C.A."/>
            <person name="Hollibaugh J.T."/>
        </authorList>
    </citation>
    <scope>NUCLEOTIDE SEQUENCE [LARGE SCALE GENOMIC DNA]</scope>
    <source>
        <strain evidence="2 3">BR</strain>
    </source>
</reference>
<keyword evidence="1" id="KW-1133">Transmembrane helix</keyword>
<keyword evidence="3" id="KW-1185">Reference proteome</keyword>
<keyword evidence="1" id="KW-0472">Membrane</keyword>
<dbReference type="EMBL" id="MIJF01000005">
    <property type="protein sequence ID" value="OEG00191.1"/>
    <property type="molecule type" value="Genomic_DNA"/>
</dbReference>
<dbReference type="PANTHER" id="PTHR36443:SF1">
    <property type="entry name" value="BSR5223 PROTEIN"/>
    <property type="match status" value="1"/>
</dbReference>